<dbReference type="Proteomes" id="UP000007305">
    <property type="component" value="Chromosome 7"/>
</dbReference>
<name>A0A1D6I0A7_MAIZE</name>
<organism evidence="5 6">
    <name type="scientific">Zea mays</name>
    <name type="common">Maize</name>
    <dbReference type="NCBI Taxonomy" id="4577"/>
    <lineage>
        <taxon>Eukaryota</taxon>
        <taxon>Viridiplantae</taxon>
        <taxon>Streptophyta</taxon>
        <taxon>Embryophyta</taxon>
        <taxon>Tracheophyta</taxon>
        <taxon>Spermatophyta</taxon>
        <taxon>Magnoliopsida</taxon>
        <taxon>Liliopsida</taxon>
        <taxon>Poales</taxon>
        <taxon>Poaceae</taxon>
        <taxon>PACMAD clade</taxon>
        <taxon>Panicoideae</taxon>
        <taxon>Andropogonodae</taxon>
        <taxon>Andropogoneae</taxon>
        <taxon>Tripsacinae</taxon>
        <taxon>Zea</taxon>
    </lineage>
</organism>
<feature type="region of interest" description="Disordered" evidence="1">
    <location>
        <begin position="150"/>
        <end position="171"/>
    </location>
</feature>
<reference evidence="4 6" key="1">
    <citation type="submission" date="2015-12" db="EMBL/GenBank/DDBJ databases">
        <title>Update maize B73 reference genome by single molecule sequencing technologies.</title>
        <authorList>
            <consortium name="Maize Genome Sequencing Project"/>
            <person name="Ware D."/>
        </authorList>
    </citation>
    <scope>NUCLEOTIDE SEQUENCE [LARGE SCALE GENOMIC DNA]</scope>
    <source>
        <strain evidence="6">cv. B73</strain>
        <tissue evidence="4">Seedling</tissue>
    </source>
</reference>
<evidence type="ECO:0000256" key="1">
    <source>
        <dbReference type="SAM" id="MobiDB-lite"/>
    </source>
</evidence>
<dbReference type="ExpressionAtlas" id="A0A1D6I0A7">
    <property type="expression patterns" value="baseline and differential"/>
</dbReference>
<accession>A0A1D6I0A7</accession>
<dbReference type="EnsemblPlants" id="Zm00001eb307760_T001">
    <property type="protein sequence ID" value="Zm00001eb307760_P001"/>
    <property type="gene ID" value="Zm00001eb307760"/>
</dbReference>
<dbReference type="PaxDb" id="4577-GRMZM2G017528_P01"/>
<dbReference type="RefSeq" id="NP_001131761.2">
    <property type="nucleotide sequence ID" value="NM_001138289.2"/>
</dbReference>
<sequence>MDPNRPPLGRRAFLSSSVHAATALLSILLLVTLLRLPLSTSPHAASTIADQKPKEQTCDPTSPLDCADPRLFHLMMRSAIEAFPAVHFARFGRPVPGDPPSSSCDMAWRSRSDFDSPSKATTKDYRRFAIGRDPHTCAYSVLSIGDYHSGPNARKPRRGATNATIATPPPPALSRSQFAKGAYLAYLGGGDRCKPMPHYLRSLLCALAEARYLNRTLVLDLTLCLAASYAAPGTGEMPEEGKRLAFYIDVEHLHSQVPIIEERQFWADWDSWGVQGQLRAHLIEDTRLALIKFSKVKDTLIIRKFGDVEPGNYWYNVCEGEAKHLLSPLHWVIRWTPSLMHIVDDILSRMQPDFDSVHIDAKGEDLRQRVEEVLGGGRQVYVAGVGVNRALLESLKEKCIVHYLDEFEDLWGTDSKWFLEMKRLNGGVPVEFDGYMRDVVDREVFLKGKKKVEVLR</sequence>
<dbReference type="OrthoDB" id="610545at2759"/>
<feature type="domain" description="DUF7074" evidence="2">
    <location>
        <begin position="62"/>
        <end position="149"/>
    </location>
</feature>
<evidence type="ECO:0000313" key="5">
    <source>
        <dbReference type="EnsemblPlants" id="Zm00001eb307760_P001"/>
    </source>
</evidence>
<reference evidence="5" key="2">
    <citation type="submission" date="2019-07" db="EMBL/GenBank/DDBJ databases">
        <authorList>
            <person name="Seetharam A."/>
            <person name="Woodhouse M."/>
            <person name="Cannon E."/>
        </authorList>
    </citation>
    <scope>NUCLEOTIDE SEQUENCE [LARGE SCALE GENOMIC DNA]</scope>
    <source>
        <strain evidence="5">cv. B73</strain>
    </source>
</reference>
<dbReference type="PANTHER" id="PTHR31469">
    <property type="entry name" value="OS07G0633600 PROTEIN"/>
    <property type="match status" value="1"/>
</dbReference>
<gene>
    <name evidence="5" type="primary">LOC100193129</name>
    <name evidence="4" type="ORF">ZEAMMB73_Zm00001d019764</name>
</gene>
<feature type="domain" description="DUF7075" evidence="3">
    <location>
        <begin position="176"/>
        <end position="455"/>
    </location>
</feature>
<evidence type="ECO:0000259" key="2">
    <source>
        <dbReference type="Pfam" id="PF23269"/>
    </source>
</evidence>
<dbReference type="GeneID" id="100193129"/>
<keyword evidence="7" id="KW-1267">Proteomics identification</keyword>
<protein>
    <submittedName>
        <fullName evidence="4">Calcium ion binding</fullName>
    </submittedName>
</protein>
<reference evidence="5" key="3">
    <citation type="submission" date="2021-05" db="UniProtKB">
        <authorList>
            <consortium name="EnsemblPlants"/>
        </authorList>
    </citation>
    <scope>IDENTIFICATION</scope>
    <source>
        <strain evidence="5">cv. B73</strain>
    </source>
</reference>
<evidence type="ECO:0000313" key="6">
    <source>
        <dbReference type="Proteomes" id="UP000007305"/>
    </source>
</evidence>
<dbReference type="GO" id="GO:0005794">
    <property type="term" value="C:Golgi apparatus"/>
    <property type="evidence" value="ECO:0000318"/>
    <property type="project" value="GO_Central"/>
</dbReference>
<proteinExistence type="evidence at protein level"/>
<evidence type="ECO:0000259" key="3">
    <source>
        <dbReference type="Pfam" id="PF23272"/>
    </source>
</evidence>
<dbReference type="Pfam" id="PF23272">
    <property type="entry name" value="DUF7075"/>
    <property type="match status" value="1"/>
</dbReference>
<dbReference type="Pfam" id="PF23269">
    <property type="entry name" value="DUF7074"/>
    <property type="match status" value="1"/>
</dbReference>
<dbReference type="AlphaFoldDB" id="A0A1D6I0A7"/>
<dbReference type="PANTHER" id="PTHR31469:SF7">
    <property type="entry name" value="OS01G0805100 PROTEIN"/>
    <property type="match status" value="1"/>
</dbReference>
<evidence type="ECO:0000313" key="4">
    <source>
        <dbReference type="EMBL" id="ONM53713.1"/>
    </source>
</evidence>
<dbReference type="KEGG" id="zma:100193129"/>
<dbReference type="OMA" id="WADWDRW"/>
<dbReference type="EMBL" id="CM007650">
    <property type="protein sequence ID" value="ONM53713.1"/>
    <property type="molecule type" value="Genomic_DNA"/>
</dbReference>
<dbReference type="eggNOG" id="ENOG502QVRK">
    <property type="taxonomic scope" value="Eukaryota"/>
</dbReference>
<dbReference type="Gramene" id="Zm00001eb307760_T001">
    <property type="protein sequence ID" value="Zm00001eb307760_P001"/>
    <property type="gene ID" value="Zm00001eb307760"/>
</dbReference>
<dbReference type="FunCoup" id="A0A1D6I0A7">
    <property type="interactions" value="1112"/>
</dbReference>
<keyword evidence="6" id="KW-1185">Reference proteome</keyword>
<dbReference type="InterPro" id="IPR055502">
    <property type="entry name" value="DUF7074"/>
</dbReference>
<dbReference type="InterPro" id="IPR055503">
    <property type="entry name" value="DUF7075"/>
</dbReference>
<evidence type="ECO:0007829" key="7">
    <source>
        <dbReference type="PeptideAtlas" id="A0A1D6I0A7"/>
    </source>
</evidence>
<dbReference type="IntAct" id="A0A1D6I0A7">
    <property type="interactions" value="1"/>
</dbReference>